<dbReference type="RefSeq" id="WP_109836023.1">
    <property type="nucleotide sequence ID" value="NZ_QGKM01000004.1"/>
</dbReference>
<feature type="transmembrane region" description="Helical" evidence="6">
    <location>
        <begin position="278"/>
        <end position="302"/>
    </location>
</feature>
<dbReference type="AlphaFoldDB" id="A0A317CQ99"/>
<comment type="subcellular location">
    <subcellularLocation>
        <location evidence="1">Membrane</location>
        <topology evidence="1">Multi-pass membrane protein</topology>
    </subcellularLocation>
</comment>
<gene>
    <name evidence="9" type="ORF">DKW60_02160</name>
</gene>
<dbReference type="GO" id="GO:0016020">
    <property type="term" value="C:membrane"/>
    <property type="evidence" value="ECO:0007669"/>
    <property type="project" value="UniProtKB-SubCell"/>
</dbReference>
<dbReference type="OrthoDB" id="5524449at2"/>
<dbReference type="CDD" id="cd06257">
    <property type="entry name" value="DnaJ"/>
    <property type="match status" value="1"/>
</dbReference>
<organism evidence="9 10">
    <name type="scientific">Leucothrix pacifica</name>
    <dbReference type="NCBI Taxonomy" id="1247513"/>
    <lineage>
        <taxon>Bacteria</taxon>
        <taxon>Pseudomonadati</taxon>
        <taxon>Pseudomonadota</taxon>
        <taxon>Gammaproteobacteria</taxon>
        <taxon>Thiotrichales</taxon>
        <taxon>Thiotrichaceae</taxon>
        <taxon>Leucothrix</taxon>
    </lineage>
</organism>
<feature type="domain" description="J" evidence="7">
    <location>
        <begin position="3"/>
        <end position="45"/>
    </location>
</feature>
<feature type="transmembrane region" description="Helical" evidence="6">
    <location>
        <begin position="308"/>
        <end position="326"/>
    </location>
</feature>
<dbReference type="InterPro" id="IPR001623">
    <property type="entry name" value="DnaJ_domain"/>
</dbReference>
<evidence type="ECO:0000256" key="6">
    <source>
        <dbReference type="SAM" id="Phobius"/>
    </source>
</evidence>
<proteinExistence type="predicted"/>
<feature type="transmembrane region" description="Helical" evidence="6">
    <location>
        <begin position="358"/>
        <end position="385"/>
    </location>
</feature>
<keyword evidence="5" id="KW-0143">Chaperone</keyword>
<comment type="caution">
    <text evidence="9">The sequence shown here is derived from an EMBL/GenBank/DDBJ whole genome shotgun (WGS) entry which is preliminary data.</text>
</comment>
<name>A0A317CQ99_9GAMM</name>
<dbReference type="Proteomes" id="UP000245539">
    <property type="component" value="Unassembled WGS sequence"/>
</dbReference>
<evidence type="ECO:0000256" key="3">
    <source>
        <dbReference type="ARBA" id="ARBA00022989"/>
    </source>
</evidence>
<dbReference type="Pfam" id="PF00226">
    <property type="entry name" value="DnaJ"/>
    <property type="match status" value="1"/>
</dbReference>
<keyword evidence="4 6" id="KW-0472">Membrane</keyword>
<accession>A0A317CQ99</accession>
<reference evidence="9 10" key="1">
    <citation type="submission" date="2018-05" db="EMBL/GenBank/DDBJ databases">
        <title>Leucothrix arctica sp. nov., isolated from Arctic seawater.</title>
        <authorList>
            <person name="Choi A."/>
            <person name="Baek K."/>
        </authorList>
    </citation>
    <scope>NUCLEOTIDE SEQUENCE [LARGE SCALE GENOMIC DNA]</scope>
    <source>
        <strain evidence="9 10">JCM 18388</strain>
    </source>
</reference>
<evidence type="ECO:0000313" key="10">
    <source>
        <dbReference type="Proteomes" id="UP000245539"/>
    </source>
</evidence>
<evidence type="ECO:0000256" key="2">
    <source>
        <dbReference type="ARBA" id="ARBA00022692"/>
    </source>
</evidence>
<evidence type="ECO:0000256" key="5">
    <source>
        <dbReference type="ARBA" id="ARBA00023186"/>
    </source>
</evidence>
<dbReference type="SUPFAM" id="SSF46565">
    <property type="entry name" value="Chaperone J-domain"/>
    <property type="match status" value="1"/>
</dbReference>
<evidence type="ECO:0000259" key="8">
    <source>
        <dbReference type="Pfam" id="PF06271"/>
    </source>
</evidence>
<dbReference type="Gene3D" id="1.10.287.110">
    <property type="entry name" value="DnaJ domain"/>
    <property type="match status" value="1"/>
</dbReference>
<evidence type="ECO:0000313" key="9">
    <source>
        <dbReference type="EMBL" id="PWR00378.1"/>
    </source>
</evidence>
<keyword evidence="2 6" id="KW-0812">Transmembrane</keyword>
<protein>
    <submittedName>
        <fullName evidence="9">Uncharacterized protein</fullName>
    </submittedName>
</protein>
<dbReference type="EMBL" id="QGKM01000004">
    <property type="protein sequence ID" value="PWR00378.1"/>
    <property type="molecule type" value="Genomic_DNA"/>
</dbReference>
<evidence type="ECO:0000256" key="4">
    <source>
        <dbReference type="ARBA" id="ARBA00023136"/>
    </source>
</evidence>
<evidence type="ECO:0000256" key="1">
    <source>
        <dbReference type="ARBA" id="ARBA00004141"/>
    </source>
</evidence>
<feature type="domain" description="RDD" evidence="8">
    <location>
        <begin position="276"/>
        <end position="387"/>
    </location>
</feature>
<evidence type="ECO:0000259" key="7">
    <source>
        <dbReference type="Pfam" id="PF00226"/>
    </source>
</evidence>
<dbReference type="InterPro" id="IPR036869">
    <property type="entry name" value="J_dom_sf"/>
</dbReference>
<dbReference type="Pfam" id="PF06271">
    <property type="entry name" value="RDD"/>
    <property type="match status" value="1"/>
</dbReference>
<keyword evidence="10" id="KW-1185">Reference proteome</keyword>
<dbReference type="InterPro" id="IPR010432">
    <property type="entry name" value="RDD"/>
</dbReference>
<sequence length="405" mass="47010">MNCWEILGIEPDSDKKTIKIAYAKLLKQCRPDEDPDGFQQLHRAYKNALMWGPVEFVKDDTPWMTEEGKPTQQTEPETEIDVAKNGIPKDSIAKDDAFGLEGAQIAEASESFVLEASDTDNADAWLLEEVPTLSEEDQALLAEISQQEESFGKDWESLYTQVNAIIKSIKQANDIDSWRFIESLPSMRDLEFRKATADKVFEVIAEVNQSSLQSKNLFIKRPVINYLNGLFHWDKKWQQYDYQYNRSMLDAVFPYLEEADRPIKGGKQKRELYYYRRAMAFSIDMIVLILVAMFVDSIAANWGADEESFTAIFWWILLYVLIIIPVQESSRHQGTLGKRIIGLEVISRRGDRINFIHATWRSVVTTFCCMAFKLVLWINLILSWWRSELLQDTLTRSYVRLKPRR</sequence>
<keyword evidence="3 6" id="KW-1133">Transmembrane helix</keyword>